<proteinExistence type="predicted"/>
<sequence length="1057" mass="119795">MPPKRCHTGNENTKPAAKKGKKEVVEKDEPIKMETGTSIYKDWERPEVDEKFEEATCANQAIQVMDMDYIMRGPIVDTKLYGVNREGNSCCIHVQNYVTYCFIEAPAGYQEKHLVVTRNVINKHLLAVAKNYHVDQSLTKLCLNTELVKKKSVFGFDSAKEHDFIKVYLAAPRLCGAVNKICKHDHLDIMGNGHTPELNVFESNIDYEIRFMADINLVGCGWIELPEKKYTHTKVKQSDCQIEVDIDVADLIVHDVSEAEWGGVAPIRILSFDIECQGRKGTFPEADVDPIIQIGCMVKIEGEMEPFLKVIFCLHDTDNIMGSSVLSCRTEKELLHRFANFIQTVDPDIITGYNIQNFDFPYIIDRVKALKLGKEFLQYGRIKNVQTRYTDQRLGSKQMGTRVNKNIEIDGRVLFDVFQIVLRDYKLRSYSLNSVAYHFLKQQKEDVDHNIISDLQQGDSQTRRRLAVYCLKDAHLPLLLLQKLMSFINYMEMARVTGVPINFLLSRGQQVKILSQLIRRTKACNLILPVMEGQQNDEGYEGATVIEPKRGYYNEPITTLDFASLYPSIMIAKNICYTSFLRRVPEGWIENEDYVKSPTGNYFATKKHVDALLPDMLTNLLGARKDVKGMMKTETDPFKKMVLDGRQLALKISANSIYGFTGATQGKLPCLEISQSVTGYGRDMIQFTAKMVEETFKAGSFDGKCKVGATVVYGDTDSVMIKFGVKTVGEAMELGKIAALEITKSFDAPIKLEFEKVYCPFLLINKKRYAGLYFTKPDIHDKMDCKGLETIRRDNAPIVGTTLNACLEKLMINRSADEALAHAKTVISDLLMNRIDISLLIISKELSKKDYSNKQPHSELAERMKKRDIGSAPKLGDRVPYVITAKGKDAAVYEKAEDPLFVLKNSIPIDVQYYLEHQLAKPLARLFEPIIGKMAEEVLTKGQHTSQKWVAKVKSGGLFGILKKSYRCMSCKKVLKNKAAVCGDCEKEKASMYISRINTYNAVEHKYNALWTECQNCAGTEVEEVICSSKDCPIFYMREKVKIDLAELSEDMSRFEI</sequence>
<dbReference type="Proteomes" id="UP000095286">
    <property type="component" value="Unplaced"/>
</dbReference>
<name>A0AC35U244_9BILA</name>
<dbReference type="WBParaSite" id="RSKR_0000693000.1">
    <property type="protein sequence ID" value="RSKR_0000693000.1"/>
    <property type="gene ID" value="RSKR_0000693000"/>
</dbReference>
<protein>
    <submittedName>
        <fullName evidence="2">DNA polymerase</fullName>
    </submittedName>
</protein>
<reference evidence="2" key="1">
    <citation type="submission" date="2016-11" db="UniProtKB">
        <authorList>
            <consortium name="WormBaseParasite"/>
        </authorList>
    </citation>
    <scope>IDENTIFICATION</scope>
    <source>
        <strain evidence="2">KR3021</strain>
    </source>
</reference>
<accession>A0AC35U244</accession>
<evidence type="ECO:0000313" key="1">
    <source>
        <dbReference type="Proteomes" id="UP000095286"/>
    </source>
</evidence>
<organism evidence="1 2">
    <name type="scientific">Rhabditophanes sp. KR3021</name>
    <dbReference type="NCBI Taxonomy" id="114890"/>
    <lineage>
        <taxon>Eukaryota</taxon>
        <taxon>Metazoa</taxon>
        <taxon>Ecdysozoa</taxon>
        <taxon>Nematoda</taxon>
        <taxon>Chromadorea</taxon>
        <taxon>Rhabditida</taxon>
        <taxon>Tylenchina</taxon>
        <taxon>Panagrolaimomorpha</taxon>
        <taxon>Strongyloidoidea</taxon>
        <taxon>Alloionematidae</taxon>
        <taxon>Rhabditophanes</taxon>
    </lineage>
</organism>
<evidence type="ECO:0000313" key="2">
    <source>
        <dbReference type="WBParaSite" id="RSKR_0000693000.1"/>
    </source>
</evidence>